<organism evidence="1 2">
    <name type="scientific">Magnetospirillum moscoviense</name>
    <dbReference type="NCBI Taxonomy" id="1437059"/>
    <lineage>
        <taxon>Bacteria</taxon>
        <taxon>Pseudomonadati</taxon>
        <taxon>Pseudomonadota</taxon>
        <taxon>Alphaproteobacteria</taxon>
        <taxon>Rhodospirillales</taxon>
        <taxon>Rhodospirillaceae</taxon>
        <taxon>Magnetospirillum</taxon>
    </lineage>
</organism>
<dbReference type="Proteomes" id="UP000078543">
    <property type="component" value="Unassembled WGS sequence"/>
</dbReference>
<evidence type="ECO:0000313" key="2">
    <source>
        <dbReference type="Proteomes" id="UP000078543"/>
    </source>
</evidence>
<dbReference type="AlphaFoldDB" id="A0A178MYR8"/>
<sequence length="103" mass="11047">MAKDDNKIAALAMIQGIIDSATELAAVASAMEREPAQPDILFAVPRHKPSRTNPRPRRASSCANSAMELNTQPPHISATIMMMVSTTAQRVLRSANGFPSSKT</sequence>
<dbReference type="STRING" id="1437059.A6A05_19120"/>
<evidence type="ECO:0000313" key="1">
    <source>
        <dbReference type="EMBL" id="OAN63678.1"/>
    </source>
</evidence>
<keyword evidence="2" id="KW-1185">Reference proteome</keyword>
<dbReference type="RefSeq" id="WP_068497042.1">
    <property type="nucleotide sequence ID" value="NZ_LWQU01000038.1"/>
</dbReference>
<comment type="caution">
    <text evidence="1">The sequence shown here is derived from an EMBL/GenBank/DDBJ whole genome shotgun (WGS) entry which is preliminary data.</text>
</comment>
<reference evidence="1 2" key="1">
    <citation type="submission" date="2016-04" db="EMBL/GenBank/DDBJ databases">
        <title>Draft genome sequence of freshwater magnetotactic bacteria Magnetospirillum marisnigri SP-1 and Magnetospirillum moscoviense BB-1.</title>
        <authorList>
            <person name="Koziaeva V."/>
            <person name="Dziuba M.V."/>
            <person name="Ivanov T.M."/>
            <person name="Kuznetsov B."/>
            <person name="Grouzdev D.S."/>
        </authorList>
    </citation>
    <scope>NUCLEOTIDE SEQUENCE [LARGE SCALE GENOMIC DNA]</scope>
    <source>
        <strain evidence="1 2">BB-1</strain>
    </source>
</reference>
<dbReference type="EMBL" id="LWQU01000038">
    <property type="protein sequence ID" value="OAN63678.1"/>
    <property type="molecule type" value="Genomic_DNA"/>
</dbReference>
<name>A0A178MYR8_9PROT</name>
<accession>A0A178MYR8</accession>
<proteinExistence type="predicted"/>
<gene>
    <name evidence="1" type="ORF">A6A05_19120</name>
</gene>
<protein>
    <submittedName>
        <fullName evidence="1">Uncharacterized protein</fullName>
    </submittedName>
</protein>